<name>A0A9W4UQW9_9PLEO</name>
<dbReference type="OrthoDB" id="39175at2759"/>
<dbReference type="AlphaFoldDB" id="A0A9W4UQW9"/>
<protein>
    <recommendedName>
        <fullName evidence="4">Zn(2)-C6 fungal-type domain-containing protein</fullName>
    </recommendedName>
</protein>
<keyword evidence="3" id="KW-1185">Reference proteome</keyword>
<gene>
    <name evidence="2" type="ORF">PDIGIT_LOCUS11846</name>
</gene>
<evidence type="ECO:0000313" key="2">
    <source>
        <dbReference type="EMBL" id="CAI6338713.1"/>
    </source>
</evidence>
<dbReference type="EMBL" id="CAOQHR010000008">
    <property type="protein sequence ID" value="CAI6338713.1"/>
    <property type="molecule type" value="Genomic_DNA"/>
</dbReference>
<reference evidence="2" key="1">
    <citation type="submission" date="2023-01" db="EMBL/GenBank/DDBJ databases">
        <authorList>
            <person name="Van Ghelder C."/>
            <person name="Rancurel C."/>
        </authorList>
    </citation>
    <scope>NUCLEOTIDE SEQUENCE</scope>
    <source>
        <strain evidence="2">CNCM I-4278</strain>
    </source>
</reference>
<comment type="caution">
    <text evidence="2">The sequence shown here is derived from an EMBL/GenBank/DDBJ whole genome shotgun (WGS) entry which is preliminary data.</text>
</comment>
<sequence length="679" mass="75868">MIVEQVEIMTDTILVHGLLKHVMKCEPERGGSCRRCRKNGTPCVFTARANARQSPTRPVSEKASRSLSEKGSHDVMARLAVIETILGIDDKHYDIPTLQAFSSESAHAPLLAEENEDAGDPSLVGLWTATANLERYAEVTQTRAWSRSVVSQLWFSFYANIEGLHFQPEREAVNDPSPILLAAILYVSALHHSSDELAALAPEYFRATCSAIAELSIPKIPQTSSSLNIDSNLTSISSQAAYQNVLGIILASLISEAFVDCTGIWISIAYRLIIDNCPVHPDSSVKRWRQLFNGLQIIDLEHASLHLSSTLVPLHAPLPSLRQSQNLTDDPFSRLTVMTHTGLSHFTSRGLPTIWSLVSSMPKQRTQNTVYSFTKRDAQYIKEWANSLDEWLVSSHQPENTAYDAIQIWRQYNLHRLLVLSIYHPARGFNLFTNCVTSAEQRELLSAARSCLRLQNDDKGIWANWDLIMITWAAILLLRTGGDSCEHDDLLLVQNHRDRLRKIKHPKASLRHLLADRLDTWLQTVNTPSASILSRPMFDQSYALFDPNIIQIVSEPFYQPGPSEDASVINSLSTSASRSLPVNGSEPAHNSNQECGNVHGHTIGTWPLGFSRAVDLSVSPDSREIIDRVMLYLLQLCLCTHTIPRSLDKDRNIYNANNVVFGQIFGVSTQSRRNISARP</sequence>
<evidence type="ECO:0008006" key="4">
    <source>
        <dbReference type="Google" id="ProtNLM"/>
    </source>
</evidence>
<organism evidence="2 3">
    <name type="scientific">Periconia digitata</name>
    <dbReference type="NCBI Taxonomy" id="1303443"/>
    <lineage>
        <taxon>Eukaryota</taxon>
        <taxon>Fungi</taxon>
        <taxon>Dikarya</taxon>
        <taxon>Ascomycota</taxon>
        <taxon>Pezizomycotina</taxon>
        <taxon>Dothideomycetes</taxon>
        <taxon>Pleosporomycetidae</taxon>
        <taxon>Pleosporales</taxon>
        <taxon>Massarineae</taxon>
        <taxon>Periconiaceae</taxon>
        <taxon>Periconia</taxon>
    </lineage>
</organism>
<feature type="region of interest" description="Disordered" evidence="1">
    <location>
        <begin position="50"/>
        <end position="69"/>
    </location>
</feature>
<dbReference type="Proteomes" id="UP001152607">
    <property type="component" value="Unassembled WGS sequence"/>
</dbReference>
<proteinExistence type="predicted"/>
<accession>A0A9W4UQW9</accession>
<feature type="compositionally biased region" description="Basic and acidic residues" evidence="1">
    <location>
        <begin position="59"/>
        <end position="69"/>
    </location>
</feature>
<evidence type="ECO:0000256" key="1">
    <source>
        <dbReference type="SAM" id="MobiDB-lite"/>
    </source>
</evidence>
<evidence type="ECO:0000313" key="3">
    <source>
        <dbReference type="Proteomes" id="UP001152607"/>
    </source>
</evidence>